<sequence length="1671" mass="190858">MDLDQINASIRELEAKIRASEQDHSLSINSPPLSESTPLDVKPKHGRSLTRDSGFVTLHQDNEPKGARMSQKRADMSNERVYMTDKEVDMSQQRAAVSSDQGRSKRKSVHFKNNNNHGFDDNKYDLSQYLPHNEPRPVPARSITTRHNRDLSQSEPPAARTIQKVKPATYDGTTSWLDYKSHFDACSKLGKWSEEEKGLYLSVSLRGLAQGILGNLTTDDQLKYKELVSALNDRFSPPDQMELYRIQLRERHQKASESLPELGQHIRRLTNQAYPTVPADVRETLAKDQFIDALVNSDIRIRIKQARPQNLNDAIRHAVELEAYFKAEGKLLESKGHIQEIDSDSNAQACSVHETDKLKSSFDEIKKALELMSAKINDLETKRAERKDDTFLRRNWKKNLSCNYCHKKGHFKHECRKLKAQEQRKTKTENKTVKDGSYSHLHTDANCGIGGYLGSSGIFVELNIDGANAHFLIDTGASLSIISKDTFDKIKNKPQIDSVNKKILAANGEPLKVYGRTRLDMKIGKKSYTTTVIIADLNSDGVLGLDFMLDNSCILDIQQQKITIQNESIPLVKSGHFGCFRVAVSETLNIPPKSELIAKCNVCLNDGLTLPPGDSLIEPDENFLASDRGLIGKLLVSNNKRVPIRIMNVSDDVKVIRAGTVVANLSPAEVVSTESDTNSFRRPDDQNLPSYLEELLSRSSAHLTTQQKSEARAFLLKHSALFALSEKDFGRTKLVKHRINTGNRGPIKERLRRTPVHLRQTLDQHIDDMLQRDVIEPSSSPWASGIVLARKKDGSTRFCVDYRKLNDITVKDAYPLPRIDETLDHLAGACWFSTLDMSSGYWQVEVDENDREKTAFTTKRGLYQFKVMPFGLCNAPATFERLMEMVLCGLQWTVCLVYLDDIVVIGKSFHQMLKNLECIFNRLSSAGLKLKARKCSLFAKKVEYLGHIISEKGVSTDPRKIATVQNWEEPKSVKELRSFLGLCSYYRRFIKGFATIAKPLHKLTSSDTMYVWTKECQEAFNSLKFKLTNSPILAYPDFREPFILDTDASEFGIGAVLSQKINREEKVIAYASRVLSKSEKRYCVTRKELLAVVTYVKHFRHYLYGREFTVRTDHSSLRWLLNFKNPEGQMARWLETLAMFNMTIEHRPGTQHKNADSLSRKPCNQCKFDPTWEDKNMSQSHQVISLEEDFGNEKTLSELQKEDTEISKVREWLETKQKPDSTELSLGGVMMKSLWSQRALLVIYDDMLYRRWTDNKGSTLQAIVPFKERLHILQFSHDHKTSGHLGVTKTLSKIRQSYYWPGLQRDVRHYIAGCEVCAKSKGPTKTKRAPMQLVGAGFPMERIAMDIVGELPLTERGNRYILVVSDYFTKWVEAFAMPNMEAKTVADIVAREIVARFGVPNIIHSDQGKQFEGKVFTEMCKILSIKKTRTTPYHPQSDGMVERFNKTMMSMLKTLVDDNQRNWDILLPYVIMAYRSVEHESTGCSPNYLMLGREVATPLDIAYEMPTSLKKTPSNQWAWELKERLETAHNLVRQHTSQAMLRQKSIHDQKLSYQTFAPNDEVYVYFPRYLVGQSPKLTKYWRGPFEVIEKMSDVTYKVNCGHKSKPQVIHADRMRQKMKRDLSNEPSVPVVPIPHDDNDKLTEEKPPPSGKCLIPHQRVRKPPKWLSDFYV</sequence>
<evidence type="ECO:0000313" key="18">
    <source>
        <dbReference type="EMBL" id="KAK3099266.1"/>
    </source>
</evidence>
<dbReference type="InterPro" id="IPR036875">
    <property type="entry name" value="Znf_CCHC_sf"/>
</dbReference>
<dbReference type="FunFam" id="3.10.10.10:FF:000007">
    <property type="entry name" value="Retrovirus-related Pol polyprotein from transposon 17.6-like Protein"/>
    <property type="match status" value="1"/>
</dbReference>
<dbReference type="EMBL" id="VSWD01000006">
    <property type="protein sequence ID" value="KAK3099266.1"/>
    <property type="molecule type" value="Genomic_DNA"/>
</dbReference>
<keyword evidence="7" id="KW-0378">Hydrolase</keyword>
<dbReference type="PANTHER" id="PTHR37984">
    <property type="entry name" value="PROTEIN CBG26694"/>
    <property type="match status" value="1"/>
</dbReference>
<dbReference type="InterPro" id="IPR041577">
    <property type="entry name" value="RT_RNaseH_2"/>
</dbReference>
<evidence type="ECO:0008006" key="20">
    <source>
        <dbReference type="Google" id="ProtNLM"/>
    </source>
</evidence>
<evidence type="ECO:0000256" key="2">
    <source>
        <dbReference type="ARBA" id="ARBA00022679"/>
    </source>
</evidence>
<accession>A0AA88Y625</accession>
<dbReference type="InterPro" id="IPR043502">
    <property type="entry name" value="DNA/RNA_pol_sf"/>
</dbReference>
<dbReference type="InterPro" id="IPR001969">
    <property type="entry name" value="Aspartic_peptidase_AS"/>
</dbReference>
<evidence type="ECO:0000256" key="1">
    <source>
        <dbReference type="ARBA" id="ARBA00022670"/>
    </source>
</evidence>
<dbReference type="Gene3D" id="3.10.20.370">
    <property type="match status" value="1"/>
</dbReference>
<proteinExistence type="predicted"/>
<dbReference type="CDD" id="cd01647">
    <property type="entry name" value="RT_LTR"/>
    <property type="match status" value="1"/>
</dbReference>
<dbReference type="Pfam" id="PF13975">
    <property type="entry name" value="gag-asp_proteas"/>
    <property type="match status" value="1"/>
</dbReference>
<keyword evidence="1" id="KW-0645">Protease</keyword>
<gene>
    <name evidence="18" type="ORF">FSP39_001887</name>
</gene>
<dbReference type="InterPro" id="IPR012337">
    <property type="entry name" value="RNaseH-like_sf"/>
</dbReference>
<dbReference type="InterPro" id="IPR001584">
    <property type="entry name" value="Integrase_cat-core"/>
</dbReference>
<dbReference type="PROSITE" id="PS00141">
    <property type="entry name" value="ASP_PROTEASE"/>
    <property type="match status" value="1"/>
</dbReference>
<evidence type="ECO:0000259" key="16">
    <source>
        <dbReference type="PROSITE" id="PS50878"/>
    </source>
</evidence>
<feature type="compositionally biased region" description="Polar residues" evidence="14">
    <location>
        <begin position="25"/>
        <end position="37"/>
    </location>
</feature>
<evidence type="ECO:0000256" key="4">
    <source>
        <dbReference type="ARBA" id="ARBA00022722"/>
    </source>
</evidence>
<dbReference type="CDD" id="cd00303">
    <property type="entry name" value="retropepsin_like"/>
    <property type="match status" value="1"/>
</dbReference>
<dbReference type="Pfam" id="PF00665">
    <property type="entry name" value="rve"/>
    <property type="match status" value="1"/>
</dbReference>
<dbReference type="Gene3D" id="3.30.420.10">
    <property type="entry name" value="Ribonuclease H-like superfamily/Ribonuclease H"/>
    <property type="match status" value="1"/>
</dbReference>
<feature type="domain" description="Peptidase A2" evidence="15">
    <location>
        <begin position="469"/>
        <end position="547"/>
    </location>
</feature>
<dbReference type="SUPFAM" id="SSF53098">
    <property type="entry name" value="Ribonuclease H-like"/>
    <property type="match status" value="1"/>
</dbReference>
<protein>
    <recommendedName>
        <fullName evidence="20">Reverse transcriptase</fullName>
    </recommendedName>
</protein>
<evidence type="ECO:0000256" key="13">
    <source>
        <dbReference type="SAM" id="Coils"/>
    </source>
</evidence>
<keyword evidence="13" id="KW-0175">Coiled coil</keyword>
<dbReference type="Pfam" id="PF22938">
    <property type="entry name" value="Integrase_p58_C"/>
    <property type="match status" value="1"/>
</dbReference>
<evidence type="ECO:0000256" key="5">
    <source>
        <dbReference type="ARBA" id="ARBA00022750"/>
    </source>
</evidence>
<dbReference type="FunFam" id="3.30.420.10:FF:000032">
    <property type="entry name" value="Retrovirus-related Pol polyprotein from transposon 297-like Protein"/>
    <property type="match status" value="1"/>
</dbReference>
<dbReference type="GO" id="GO:0006508">
    <property type="term" value="P:proteolysis"/>
    <property type="evidence" value="ECO:0007669"/>
    <property type="project" value="UniProtKB-KW"/>
</dbReference>
<dbReference type="Pfam" id="PF17919">
    <property type="entry name" value="RT_RNaseH_2"/>
    <property type="match status" value="1"/>
</dbReference>
<evidence type="ECO:0000256" key="11">
    <source>
        <dbReference type="ARBA" id="ARBA00022918"/>
    </source>
</evidence>
<evidence type="ECO:0000256" key="8">
    <source>
        <dbReference type="ARBA" id="ARBA00022842"/>
    </source>
</evidence>
<dbReference type="SUPFAM" id="SSF50630">
    <property type="entry name" value="Acid proteases"/>
    <property type="match status" value="1"/>
</dbReference>
<evidence type="ECO:0000259" key="17">
    <source>
        <dbReference type="PROSITE" id="PS50994"/>
    </source>
</evidence>
<dbReference type="PROSITE" id="PS50878">
    <property type="entry name" value="RT_POL"/>
    <property type="match status" value="1"/>
</dbReference>
<evidence type="ECO:0000256" key="6">
    <source>
        <dbReference type="ARBA" id="ARBA00022759"/>
    </source>
</evidence>
<dbReference type="Pfam" id="PF17921">
    <property type="entry name" value="Integrase_H2C2"/>
    <property type="match status" value="1"/>
</dbReference>
<dbReference type="InterPro" id="IPR021109">
    <property type="entry name" value="Peptidase_aspartic_dom_sf"/>
</dbReference>
<evidence type="ECO:0000256" key="12">
    <source>
        <dbReference type="ARBA" id="ARBA00023268"/>
    </source>
</evidence>
<keyword evidence="19" id="KW-1185">Reference proteome</keyword>
<dbReference type="GO" id="GO:0004519">
    <property type="term" value="F:endonuclease activity"/>
    <property type="evidence" value="ECO:0007669"/>
    <property type="project" value="UniProtKB-KW"/>
</dbReference>
<feature type="coiled-coil region" evidence="13">
    <location>
        <begin position="362"/>
        <end position="389"/>
    </location>
</feature>
<dbReference type="GO" id="GO:0004190">
    <property type="term" value="F:aspartic-type endopeptidase activity"/>
    <property type="evidence" value="ECO:0007669"/>
    <property type="project" value="UniProtKB-KW"/>
</dbReference>
<feature type="domain" description="Reverse transcriptase" evidence="16">
    <location>
        <begin position="770"/>
        <end position="949"/>
    </location>
</feature>
<dbReference type="InterPro" id="IPR041588">
    <property type="entry name" value="Integrase_H2C2"/>
</dbReference>
<dbReference type="PANTHER" id="PTHR37984:SF5">
    <property type="entry name" value="PROTEIN NYNRIN-LIKE"/>
    <property type="match status" value="1"/>
</dbReference>
<dbReference type="Gene3D" id="3.30.70.270">
    <property type="match status" value="2"/>
</dbReference>
<keyword evidence="10" id="KW-0229">DNA integration</keyword>
<evidence type="ECO:0000259" key="15">
    <source>
        <dbReference type="PROSITE" id="PS50175"/>
    </source>
</evidence>
<name>A0AA88Y625_PINIB</name>
<dbReference type="FunFam" id="1.10.340.70:FF:000001">
    <property type="entry name" value="Retrovirus-related Pol polyprotein from transposon gypsy-like Protein"/>
    <property type="match status" value="1"/>
</dbReference>
<dbReference type="PROSITE" id="PS50175">
    <property type="entry name" value="ASP_PROT_RETROV"/>
    <property type="match status" value="1"/>
</dbReference>
<dbReference type="GO" id="GO:0003723">
    <property type="term" value="F:RNA binding"/>
    <property type="evidence" value="ECO:0007669"/>
    <property type="project" value="UniProtKB-KW"/>
</dbReference>
<keyword evidence="12" id="KW-0511">Multifunctional enzyme</keyword>
<dbReference type="Gene3D" id="1.10.340.70">
    <property type="match status" value="1"/>
</dbReference>
<keyword evidence="4" id="KW-0540">Nuclease</keyword>
<dbReference type="InterPro" id="IPR036397">
    <property type="entry name" value="RNaseH_sf"/>
</dbReference>
<dbReference type="GO" id="GO:0008270">
    <property type="term" value="F:zinc ion binding"/>
    <property type="evidence" value="ECO:0007669"/>
    <property type="project" value="InterPro"/>
</dbReference>
<keyword evidence="3" id="KW-0548">Nucleotidyltransferase</keyword>
<comment type="caution">
    <text evidence="18">The sequence shown here is derived from an EMBL/GenBank/DDBJ whole genome shotgun (WGS) entry which is preliminary data.</text>
</comment>
<dbReference type="Pfam" id="PF00078">
    <property type="entry name" value="RVT_1"/>
    <property type="match status" value="1"/>
</dbReference>
<evidence type="ECO:0000256" key="10">
    <source>
        <dbReference type="ARBA" id="ARBA00022908"/>
    </source>
</evidence>
<evidence type="ECO:0000313" key="19">
    <source>
        <dbReference type="Proteomes" id="UP001186944"/>
    </source>
</evidence>
<dbReference type="FunFam" id="3.30.70.270:FF:000020">
    <property type="entry name" value="Transposon Tf2-6 polyprotein-like Protein"/>
    <property type="match status" value="1"/>
</dbReference>
<evidence type="ECO:0000256" key="9">
    <source>
        <dbReference type="ARBA" id="ARBA00022884"/>
    </source>
</evidence>
<dbReference type="InterPro" id="IPR000477">
    <property type="entry name" value="RT_dom"/>
</dbReference>
<dbReference type="GO" id="GO:0003964">
    <property type="term" value="F:RNA-directed DNA polymerase activity"/>
    <property type="evidence" value="ECO:0007669"/>
    <property type="project" value="UniProtKB-KW"/>
</dbReference>
<keyword evidence="2" id="KW-0808">Transferase</keyword>
<dbReference type="Gene3D" id="3.10.10.10">
    <property type="entry name" value="HIV Type 1 Reverse Transcriptase, subunit A, domain 1"/>
    <property type="match status" value="1"/>
</dbReference>
<keyword evidence="8" id="KW-0460">Magnesium</keyword>
<dbReference type="SUPFAM" id="SSF56672">
    <property type="entry name" value="DNA/RNA polymerases"/>
    <property type="match status" value="1"/>
</dbReference>
<dbReference type="InterPro" id="IPR054465">
    <property type="entry name" value="Integrase_p58-like_C"/>
</dbReference>
<reference evidence="18" key="1">
    <citation type="submission" date="2019-08" db="EMBL/GenBank/DDBJ databases">
        <title>The improved chromosome-level genome for the pearl oyster Pinctada fucata martensii using PacBio sequencing and Hi-C.</title>
        <authorList>
            <person name="Zheng Z."/>
        </authorList>
    </citation>
    <scope>NUCLEOTIDE SEQUENCE</scope>
    <source>
        <strain evidence="18">ZZ-2019</strain>
        <tissue evidence="18">Adductor muscle</tissue>
    </source>
</reference>
<keyword evidence="11" id="KW-0695">RNA-directed DNA polymerase</keyword>
<keyword evidence="5" id="KW-0064">Aspartyl protease</keyword>
<evidence type="ECO:0000256" key="3">
    <source>
        <dbReference type="ARBA" id="ARBA00022695"/>
    </source>
</evidence>
<feature type="domain" description="Integrase catalytic" evidence="17">
    <location>
        <begin position="1335"/>
        <end position="1494"/>
    </location>
</feature>
<dbReference type="CDD" id="cd09274">
    <property type="entry name" value="RNase_HI_RT_Ty3"/>
    <property type="match status" value="1"/>
</dbReference>
<feature type="region of interest" description="Disordered" evidence="14">
    <location>
        <begin position="88"/>
        <end position="121"/>
    </location>
</feature>
<evidence type="ECO:0000256" key="14">
    <source>
        <dbReference type="SAM" id="MobiDB-lite"/>
    </source>
</evidence>
<dbReference type="Proteomes" id="UP001186944">
    <property type="component" value="Unassembled WGS sequence"/>
</dbReference>
<feature type="region of interest" description="Disordered" evidence="14">
    <location>
        <begin position="1619"/>
        <end position="1657"/>
    </location>
</feature>
<dbReference type="Gene3D" id="2.40.70.10">
    <property type="entry name" value="Acid Proteases"/>
    <property type="match status" value="1"/>
</dbReference>
<dbReference type="FunFam" id="3.10.20.370:FF:000001">
    <property type="entry name" value="Retrovirus-related Pol polyprotein from transposon 17.6-like protein"/>
    <property type="match status" value="1"/>
</dbReference>
<dbReference type="GO" id="GO:0015074">
    <property type="term" value="P:DNA integration"/>
    <property type="evidence" value="ECO:0007669"/>
    <property type="project" value="UniProtKB-KW"/>
</dbReference>
<dbReference type="InterPro" id="IPR043128">
    <property type="entry name" value="Rev_trsase/Diguanyl_cyclase"/>
</dbReference>
<dbReference type="SUPFAM" id="SSF57756">
    <property type="entry name" value="Retrovirus zinc finger-like domains"/>
    <property type="match status" value="1"/>
</dbReference>
<dbReference type="PROSITE" id="PS50994">
    <property type="entry name" value="INTEGRASE"/>
    <property type="match status" value="1"/>
</dbReference>
<organism evidence="18 19">
    <name type="scientific">Pinctada imbricata</name>
    <name type="common">Atlantic pearl-oyster</name>
    <name type="synonym">Pinctada martensii</name>
    <dbReference type="NCBI Taxonomy" id="66713"/>
    <lineage>
        <taxon>Eukaryota</taxon>
        <taxon>Metazoa</taxon>
        <taxon>Spiralia</taxon>
        <taxon>Lophotrochozoa</taxon>
        <taxon>Mollusca</taxon>
        <taxon>Bivalvia</taxon>
        <taxon>Autobranchia</taxon>
        <taxon>Pteriomorphia</taxon>
        <taxon>Pterioida</taxon>
        <taxon>Pterioidea</taxon>
        <taxon>Pteriidae</taxon>
        <taxon>Pinctada</taxon>
    </lineage>
</organism>
<feature type="compositionally biased region" description="Basic and acidic residues" evidence="14">
    <location>
        <begin position="1634"/>
        <end position="1646"/>
    </location>
</feature>
<feature type="compositionally biased region" description="Polar residues" evidence="14">
    <location>
        <begin position="90"/>
        <end position="101"/>
    </location>
</feature>
<dbReference type="InterPro" id="IPR001995">
    <property type="entry name" value="Peptidase_A2_cat"/>
</dbReference>
<feature type="region of interest" description="Disordered" evidence="14">
    <location>
        <begin position="19"/>
        <end position="53"/>
    </location>
</feature>
<keyword evidence="6" id="KW-0255">Endonuclease</keyword>
<evidence type="ECO:0000256" key="7">
    <source>
        <dbReference type="ARBA" id="ARBA00022801"/>
    </source>
</evidence>
<dbReference type="InterPro" id="IPR050951">
    <property type="entry name" value="Retrovirus_Pol_polyprotein"/>
</dbReference>
<keyword evidence="9" id="KW-0694">RNA-binding</keyword>